<keyword evidence="4" id="KW-0347">Helicase</keyword>
<dbReference type="PROSITE" id="PS51217">
    <property type="entry name" value="UVRD_HELICASE_CTER"/>
    <property type="match status" value="1"/>
</dbReference>
<dbReference type="GO" id="GO:0000725">
    <property type="term" value="P:recombinational repair"/>
    <property type="evidence" value="ECO:0007669"/>
    <property type="project" value="TreeGrafter"/>
</dbReference>
<dbReference type="GO" id="GO:0003677">
    <property type="term" value="F:DNA binding"/>
    <property type="evidence" value="ECO:0007669"/>
    <property type="project" value="UniProtKB-KW"/>
</dbReference>
<keyword evidence="5" id="KW-0067">ATP-binding</keyword>
<dbReference type="Gene3D" id="3.40.50.300">
    <property type="entry name" value="P-loop containing nucleotide triphosphate hydrolases"/>
    <property type="match status" value="2"/>
</dbReference>
<evidence type="ECO:0000256" key="7">
    <source>
        <dbReference type="ARBA" id="ARBA00023235"/>
    </source>
</evidence>
<dbReference type="GO" id="GO:0033202">
    <property type="term" value="C:DNA helicase complex"/>
    <property type="evidence" value="ECO:0007669"/>
    <property type="project" value="TreeGrafter"/>
</dbReference>
<evidence type="ECO:0000256" key="2">
    <source>
        <dbReference type="ARBA" id="ARBA00022741"/>
    </source>
</evidence>
<evidence type="ECO:0000259" key="11">
    <source>
        <dbReference type="PROSITE" id="PS51198"/>
    </source>
</evidence>
<gene>
    <name evidence="13" type="ORF">METZ01_LOCUS200320</name>
</gene>
<reference evidence="13" key="1">
    <citation type="submission" date="2018-05" db="EMBL/GenBank/DDBJ databases">
        <authorList>
            <person name="Lanie J.A."/>
            <person name="Ng W.-L."/>
            <person name="Kazmierczak K.M."/>
            <person name="Andrzejewski T.M."/>
            <person name="Davidsen T.M."/>
            <person name="Wayne K.J."/>
            <person name="Tettelin H."/>
            <person name="Glass J.I."/>
            <person name="Rusch D."/>
            <person name="Podicherti R."/>
            <person name="Tsui H.-C.T."/>
            <person name="Winkler M.E."/>
        </authorList>
    </citation>
    <scope>NUCLEOTIDE SEQUENCE</scope>
</reference>
<dbReference type="InterPro" id="IPR013986">
    <property type="entry name" value="DExx_box_DNA_helicase_dom_sf"/>
</dbReference>
<evidence type="ECO:0000256" key="10">
    <source>
        <dbReference type="ARBA" id="ARBA00048988"/>
    </source>
</evidence>
<evidence type="ECO:0000256" key="1">
    <source>
        <dbReference type="ARBA" id="ARBA00009922"/>
    </source>
</evidence>
<evidence type="ECO:0000256" key="5">
    <source>
        <dbReference type="ARBA" id="ARBA00022840"/>
    </source>
</evidence>
<dbReference type="Pfam" id="PF13361">
    <property type="entry name" value="UvrD_C"/>
    <property type="match status" value="1"/>
</dbReference>
<evidence type="ECO:0000256" key="6">
    <source>
        <dbReference type="ARBA" id="ARBA00023125"/>
    </source>
</evidence>
<dbReference type="InterPro" id="IPR000212">
    <property type="entry name" value="DNA_helicase_UvrD/REP"/>
</dbReference>
<dbReference type="GO" id="GO:0005524">
    <property type="term" value="F:ATP binding"/>
    <property type="evidence" value="ECO:0007669"/>
    <property type="project" value="UniProtKB-KW"/>
</dbReference>
<evidence type="ECO:0000256" key="8">
    <source>
        <dbReference type="ARBA" id="ARBA00034617"/>
    </source>
</evidence>
<feature type="domain" description="UvrD-like helicase ATP-binding" evidence="11">
    <location>
        <begin position="1"/>
        <end position="262"/>
    </location>
</feature>
<dbReference type="InterPro" id="IPR014017">
    <property type="entry name" value="DNA_helicase_UvrD-like_C"/>
</dbReference>
<dbReference type="EC" id="5.6.2.4" evidence="9"/>
<name>A0A382E9L3_9ZZZZ</name>
<evidence type="ECO:0000256" key="9">
    <source>
        <dbReference type="ARBA" id="ARBA00034808"/>
    </source>
</evidence>
<accession>A0A382E9L3</accession>
<comment type="similarity">
    <text evidence="1">Belongs to the helicase family. UvrD subfamily.</text>
</comment>
<sequence length="456" mass="52030">MAGAGSGKTRVLTARVCNLIHEHGVLPNQILAVTFTNKAAGEMRDRISRLLRGEPTGMWMGTFHAVGARLLRRHADRIGWDRAFSIFDSDQSLRLVKNVQESVGVDPKQWNPKAIRAEISNAKNELINSGMFENSVTGFDLFQKNVARVYPENQRLLEQQSALDFDDLLMKPVELLEKNEDLLARYQEQFSFVLVDEYQDTNKAQFRFVELLAGGHGNLMVVGDDDQSIYGWRGADIRNILDFEQSFPGARVVRLEQNYRSTQRILDAANHVIAQNVNRKGKTLLTERIGGEAITLMESLDEKDEARWITNDIERRLRDTSLSSYRSVAVLYRTNAQARALEDGFRREGIPYQVVGAVRFYERREIQDVLAYLRLISNPRDQIAFERIVNYPRRGVGLTTLEHLRHWAEKQELSLLEAAERADQIPDLRASGARGLRQFAELVRDFSTRANQARVG</sequence>
<dbReference type="PANTHER" id="PTHR11070">
    <property type="entry name" value="UVRD / RECB / PCRA DNA HELICASE FAMILY MEMBER"/>
    <property type="match status" value="1"/>
</dbReference>
<feature type="domain" description="UvrD-like helicase C-terminal" evidence="12">
    <location>
        <begin position="263"/>
        <end position="456"/>
    </location>
</feature>
<evidence type="ECO:0000313" key="13">
    <source>
        <dbReference type="EMBL" id="SVB47466.1"/>
    </source>
</evidence>
<organism evidence="13">
    <name type="scientific">marine metagenome</name>
    <dbReference type="NCBI Taxonomy" id="408172"/>
    <lineage>
        <taxon>unclassified sequences</taxon>
        <taxon>metagenomes</taxon>
        <taxon>ecological metagenomes</taxon>
    </lineage>
</organism>
<evidence type="ECO:0000256" key="3">
    <source>
        <dbReference type="ARBA" id="ARBA00022801"/>
    </source>
</evidence>
<comment type="catalytic activity">
    <reaction evidence="10">
        <text>ATP + H2O = ADP + phosphate + H(+)</text>
        <dbReference type="Rhea" id="RHEA:13065"/>
        <dbReference type="ChEBI" id="CHEBI:15377"/>
        <dbReference type="ChEBI" id="CHEBI:15378"/>
        <dbReference type="ChEBI" id="CHEBI:30616"/>
        <dbReference type="ChEBI" id="CHEBI:43474"/>
        <dbReference type="ChEBI" id="CHEBI:456216"/>
        <dbReference type="EC" id="5.6.2.4"/>
    </reaction>
</comment>
<dbReference type="SUPFAM" id="SSF52540">
    <property type="entry name" value="P-loop containing nucleoside triphosphate hydrolases"/>
    <property type="match status" value="1"/>
</dbReference>
<keyword evidence="3" id="KW-0378">Hydrolase</keyword>
<dbReference type="Gene3D" id="1.10.10.160">
    <property type="match status" value="1"/>
</dbReference>
<dbReference type="GO" id="GO:0043138">
    <property type="term" value="F:3'-5' DNA helicase activity"/>
    <property type="evidence" value="ECO:0007669"/>
    <property type="project" value="UniProtKB-EC"/>
</dbReference>
<protein>
    <recommendedName>
        <fullName evidence="9">DNA 3'-5' helicase</fullName>
        <ecNumber evidence="9">5.6.2.4</ecNumber>
    </recommendedName>
</protein>
<evidence type="ECO:0000256" key="4">
    <source>
        <dbReference type="ARBA" id="ARBA00022806"/>
    </source>
</evidence>
<proteinExistence type="inferred from homology"/>
<dbReference type="Pfam" id="PF00580">
    <property type="entry name" value="UvrD-helicase"/>
    <property type="match status" value="1"/>
</dbReference>
<keyword evidence="7" id="KW-0413">Isomerase</keyword>
<dbReference type="GO" id="GO:0005829">
    <property type="term" value="C:cytosol"/>
    <property type="evidence" value="ECO:0007669"/>
    <property type="project" value="TreeGrafter"/>
</dbReference>
<dbReference type="EMBL" id="UINC01043433">
    <property type="protein sequence ID" value="SVB47466.1"/>
    <property type="molecule type" value="Genomic_DNA"/>
</dbReference>
<dbReference type="InterPro" id="IPR014016">
    <property type="entry name" value="UvrD-like_ATP-bd"/>
</dbReference>
<feature type="non-terminal residue" evidence="13">
    <location>
        <position position="456"/>
    </location>
</feature>
<dbReference type="GO" id="GO:0016787">
    <property type="term" value="F:hydrolase activity"/>
    <property type="evidence" value="ECO:0007669"/>
    <property type="project" value="UniProtKB-KW"/>
</dbReference>
<dbReference type="Gene3D" id="1.10.486.10">
    <property type="entry name" value="PCRA, domain 4"/>
    <property type="match status" value="1"/>
</dbReference>
<keyword evidence="6" id="KW-0238">DNA-binding</keyword>
<evidence type="ECO:0000259" key="12">
    <source>
        <dbReference type="PROSITE" id="PS51217"/>
    </source>
</evidence>
<dbReference type="PANTHER" id="PTHR11070:SF2">
    <property type="entry name" value="ATP-DEPENDENT DNA HELICASE SRS2"/>
    <property type="match status" value="1"/>
</dbReference>
<dbReference type="InterPro" id="IPR027417">
    <property type="entry name" value="P-loop_NTPase"/>
</dbReference>
<keyword evidence="2" id="KW-0547">Nucleotide-binding</keyword>
<dbReference type="CDD" id="cd17932">
    <property type="entry name" value="DEXQc_UvrD"/>
    <property type="match status" value="1"/>
</dbReference>
<dbReference type="AlphaFoldDB" id="A0A382E9L3"/>
<comment type="catalytic activity">
    <reaction evidence="8">
        <text>Couples ATP hydrolysis with the unwinding of duplex DNA by translocating in the 3'-5' direction.</text>
        <dbReference type="EC" id="5.6.2.4"/>
    </reaction>
</comment>
<dbReference type="PROSITE" id="PS51198">
    <property type="entry name" value="UVRD_HELICASE_ATP_BIND"/>
    <property type="match status" value="1"/>
</dbReference>